<feature type="domain" description="Transposase IS66 C-terminal" evidence="5">
    <location>
        <begin position="476"/>
        <end position="513"/>
    </location>
</feature>
<feature type="domain" description="Transposase IS66 zinc-finger binding" evidence="3">
    <location>
        <begin position="119"/>
        <end position="163"/>
    </location>
</feature>
<feature type="region of interest" description="Disordered" evidence="1">
    <location>
        <begin position="85"/>
        <end position="105"/>
    </location>
</feature>
<dbReference type="EMBL" id="JWIT01000003">
    <property type="protein sequence ID" value="KJF74630.1"/>
    <property type="molecule type" value="Genomic_DNA"/>
</dbReference>
<dbReference type="PANTHER" id="PTHR33678">
    <property type="entry name" value="BLL1576 PROTEIN"/>
    <property type="match status" value="1"/>
</dbReference>
<reference evidence="6 7" key="1">
    <citation type="submission" date="2014-12" db="EMBL/GenBank/DDBJ databases">
        <authorList>
            <person name="Kuzmanovic N."/>
            <person name="Pulawska J."/>
            <person name="Obradovic A."/>
        </authorList>
    </citation>
    <scope>NUCLEOTIDE SEQUENCE [LARGE SCALE GENOMIC DNA]</scope>
    <source>
        <strain evidence="6 7">KFB 330</strain>
    </source>
</reference>
<dbReference type="Proteomes" id="UP000032564">
    <property type="component" value="Unassembled WGS sequence"/>
</dbReference>
<keyword evidence="7" id="KW-1185">Reference proteome</keyword>
<accession>A0ABR5DC40</accession>
<evidence type="ECO:0000259" key="2">
    <source>
        <dbReference type="Pfam" id="PF03050"/>
    </source>
</evidence>
<organism evidence="6 7">
    <name type="scientific">Agrobacterium arsenijevicii</name>
    <dbReference type="NCBI Taxonomy" id="1585697"/>
    <lineage>
        <taxon>Bacteria</taxon>
        <taxon>Pseudomonadati</taxon>
        <taxon>Pseudomonadota</taxon>
        <taxon>Alphaproteobacteria</taxon>
        <taxon>Hyphomicrobiales</taxon>
        <taxon>Rhizobiaceae</taxon>
        <taxon>Rhizobium/Agrobacterium group</taxon>
        <taxon>Agrobacterium</taxon>
    </lineage>
</organism>
<dbReference type="InterPro" id="IPR039552">
    <property type="entry name" value="IS66_C"/>
</dbReference>
<evidence type="ECO:0000256" key="1">
    <source>
        <dbReference type="SAM" id="MobiDB-lite"/>
    </source>
</evidence>
<dbReference type="InterPro" id="IPR052344">
    <property type="entry name" value="Transposase-related"/>
</dbReference>
<evidence type="ECO:0000313" key="6">
    <source>
        <dbReference type="EMBL" id="KJF74630.1"/>
    </source>
</evidence>
<comment type="caution">
    <text evidence="6">The sequence shown here is derived from an EMBL/GenBank/DDBJ whole genome shotgun (WGS) entry which is preliminary data.</text>
</comment>
<protein>
    <submittedName>
        <fullName evidence="6">Transposase</fullName>
    </submittedName>
</protein>
<evidence type="ECO:0000259" key="4">
    <source>
        <dbReference type="Pfam" id="PF13007"/>
    </source>
</evidence>
<dbReference type="Pfam" id="PF13007">
    <property type="entry name" value="LZ_Tnp_IS66"/>
    <property type="match status" value="1"/>
</dbReference>
<dbReference type="RefSeq" id="WP_045016193.1">
    <property type="nucleotide sequence ID" value="NZ_CP166104.1"/>
</dbReference>
<feature type="domain" description="Transposase IS66 central" evidence="2">
    <location>
        <begin position="178"/>
        <end position="469"/>
    </location>
</feature>
<dbReference type="NCBIfam" id="NF033517">
    <property type="entry name" value="transpos_IS66"/>
    <property type="match status" value="1"/>
</dbReference>
<dbReference type="InterPro" id="IPR024474">
    <property type="entry name" value="Znf_dom_IS66"/>
</dbReference>
<evidence type="ECO:0000259" key="5">
    <source>
        <dbReference type="Pfam" id="PF13817"/>
    </source>
</evidence>
<dbReference type="Pfam" id="PF13005">
    <property type="entry name" value="zf-IS66"/>
    <property type="match status" value="1"/>
</dbReference>
<proteinExistence type="predicted"/>
<gene>
    <name evidence="6" type="ORF">RP75_05920</name>
</gene>
<dbReference type="Pfam" id="PF03050">
    <property type="entry name" value="DDE_Tnp_IS66"/>
    <property type="match status" value="1"/>
</dbReference>
<evidence type="ECO:0000259" key="3">
    <source>
        <dbReference type="Pfam" id="PF13005"/>
    </source>
</evidence>
<dbReference type="Pfam" id="PF13817">
    <property type="entry name" value="DDE_Tnp_IS66_C"/>
    <property type="match status" value="1"/>
</dbReference>
<sequence length="522" mass="57783">MKESHSNLPDDVDALRAIIAAQAVQLAEQAQKLQSRDTLIDKLKAQLAVFKRARFGSSSEKIDRAIEQLELALEDIEAAEAEATASVLPSTAGPAKAKPSRQPLPDHLPRHDVLHRAVCSCPVCGGSDFIREGETISEVLDYVPASFRVVRNILPRFTCKGCDTKVRAEMPSLPIERGKPGPGLVAHVLVAKYCDHLPLYRQSEIYAREGVDLSRSTMADWIGKASTLLEPLLVKLREHVFAGDRLHGDDTPVPVLEPGKGKTKTGRLWTYVRDGRRHGDTAPPAACYFFSPDRKGQHPRQHLATFSGVLHADGYAGFRDLYAPSKLGEAPVVLEASCWAHARRKFFDLTTSNTAPIAEEALRRIGALYDTEKAIRGEPPDLRKAARQQSSKPKVEALRSWLNDNLKRLPHKSGTAEAIRYALSRWPSLCRFLDDGSIEIDNNAAERAIRPIALGRKNWLFAGSDKGGDRAAAILSLIETAKLNSLDPEAYLRNVLTRIADHPINRIDEFLPWNLQIPRQMA</sequence>
<name>A0ABR5DC40_9HYPH</name>
<dbReference type="PANTHER" id="PTHR33678:SF1">
    <property type="entry name" value="BLL1576 PROTEIN"/>
    <property type="match status" value="1"/>
</dbReference>
<dbReference type="InterPro" id="IPR004291">
    <property type="entry name" value="Transposase_IS66_central"/>
</dbReference>
<evidence type="ECO:0000313" key="7">
    <source>
        <dbReference type="Proteomes" id="UP000032564"/>
    </source>
</evidence>
<dbReference type="InterPro" id="IPR024463">
    <property type="entry name" value="Transposase_TnpC_homeodom"/>
</dbReference>
<feature type="domain" description="Transposase TnpC homeodomain" evidence="4">
    <location>
        <begin position="43"/>
        <end position="113"/>
    </location>
</feature>